<evidence type="ECO:0000313" key="3">
    <source>
        <dbReference type="EMBL" id="MCV3754197.1"/>
    </source>
</evidence>
<dbReference type="Gene3D" id="3.40.1170.60">
    <property type="match status" value="1"/>
</dbReference>
<dbReference type="InterPro" id="IPR036775">
    <property type="entry name" value="DNA_pol_Y-fam_lit_finger_sf"/>
</dbReference>
<dbReference type="InterPro" id="IPR043128">
    <property type="entry name" value="Rev_trsase/Diguanyl_cyclase"/>
</dbReference>
<dbReference type="Gene3D" id="3.30.70.270">
    <property type="match status" value="1"/>
</dbReference>
<comment type="caution">
    <text evidence="3">The sequence shown here is derived from an EMBL/GenBank/DDBJ whole genome shotgun (WGS) entry which is preliminary data.</text>
</comment>
<dbReference type="PANTHER" id="PTHR11076">
    <property type="entry name" value="DNA REPAIR POLYMERASE UMUC / TRANSFERASE FAMILY MEMBER"/>
    <property type="match status" value="1"/>
</dbReference>
<accession>A0ABT3BQ01</accession>
<dbReference type="InterPro" id="IPR001126">
    <property type="entry name" value="UmuC"/>
</dbReference>
<keyword evidence="4" id="KW-1185">Reference proteome</keyword>
<dbReference type="SUPFAM" id="SSF56672">
    <property type="entry name" value="DNA/RNA polymerases"/>
    <property type="match status" value="1"/>
</dbReference>
<organism evidence="3 4">
    <name type="scientific">Ureaplasma zalophigenitalium</name>
    <dbReference type="NCBI Taxonomy" id="907723"/>
    <lineage>
        <taxon>Bacteria</taxon>
        <taxon>Bacillati</taxon>
        <taxon>Mycoplasmatota</taxon>
        <taxon>Mycoplasmoidales</taxon>
        <taxon>Mycoplasmoidaceae</taxon>
        <taxon>Ureaplasma</taxon>
    </lineage>
</organism>
<dbReference type="Pfam" id="PF00817">
    <property type="entry name" value="IMS"/>
    <property type="match status" value="1"/>
</dbReference>
<reference evidence="3 4" key="1">
    <citation type="journal article" date="2020" name="Int. J. Syst. Evol. Microbiol.">
        <title>Ureaplasma miroungigenitalium sp. nov. isolated from northern elephant seals (Mirounga angustirostris) and Ureaplasma zalophigenitalium sp. nov. isolated from California sea lions (Zalophus californianus).</title>
        <authorList>
            <person name="Volokhov D.V."/>
            <person name="Gulland F.M."/>
            <person name="Gao Y."/>
            <person name="Chizhikov V.E."/>
        </authorList>
    </citation>
    <scope>NUCLEOTIDE SEQUENCE [LARGE SCALE GENOMIC DNA]</scope>
    <source>
        <strain evidence="3 4">CSL7644-GEN</strain>
    </source>
</reference>
<dbReference type="SUPFAM" id="SSF100879">
    <property type="entry name" value="Lesion bypass DNA polymerase (Y-family), little finger domain"/>
    <property type="match status" value="1"/>
</dbReference>
<name>A0ABT3BQ01_9BACT</name>
<dbReference type="PROSITE" id="PS50173">
    <property type="entry name" value="UMUC"/>
    <property type="match status" value="1"/>
</dbReference>
<dbReference type="Gene3D" id="1.10.150.20">
    <property type="entry name" value="5' to 3' exonuclease, C-terminal subdomain"/>
    <property type="match status" value="1"/>
</dbReference>
<dbReference type="Proteomes" id="UP001207252">
    <property type="component" value="Unassembled WGS sequence"/>
</dbReference>
<dbReference type="CDD" id="cd03586">
    <property type="entry name" value="PolY_Pol_IV_kappa"/>
    <property type="match status" value="1"/>
</dbReference>
<proteinExistence type="inferred from homology"/>
<comment type="similarity">
    <text evidence="1">Belongs to the DNA polymerase type-Y family.</text>
</comment>
<feature type="domain" description="UmuC" evidence="2">
    <location>
        <begin position="6"/>
        <end position="189"/>
    </location>
</feature>
<evidence type="ECO:0000259" key="2">
    <source>
        <dbReference type="PROSITE" id="PS50173"/>
    </source>
</evidence>
<dbReference type="InterPro" id="IPR022880">
    <property type="entry name" value="DNApol_IV"/>
</dbReference>
<gene>
    <name evidence="3" type="ORF">OF365_02310</name>
</gene>
<dbReference type="RefSeq" id="WP_263818001.1">
    <property type="nucleotide sequence ID" value="NZ_JAOXHJ010000005.1"/>
</dbReference>
<dbReference type="Pfam" id="PF11799">
    <property type="entry name" value="IMS_C"/>
    <property type="match status" value="1"/>
</dbReference>
<evidence type="ECO:0000313" key="4">
    <source>
        <dbReference type="Proteomes" id="UP001207252"/>
    </source>
</evidence>
<evidence type="ECO:0000256" key="1">
    <source>
        <dbReference type="ARBA" id="ARBA00010945"/>
    </source>
</evidence>
<dbReference type="InterPro" id="IPR043502">
    <property type="entry name" value="DNA/RNA_pol_sf"/>
</dbReference>
<sequence>MPKSIILHIDIDAFFVQASLLHLQKNPDHPTVVCNIKTNHQIISTANYPARKYRIHAAMRLSEALKLYPDLLVLKPDFELYDALSKRFYQIAYSYTNKVHIASIDELFIDATDLISKYHNNPTFLALDIQKKIYKELGLQVSIGCSINYLLAKIATDINKPNGISVLIHPTEIQKTINTLDVAQVPYIGKKTSQFLYQYNIRTCADLLDPNNENKVHLILGSTFFTLTANLSGKTNIRMKNIITSERSMSKSMTFAPTDLESFIKKSAINLLTNLYDDVVKSGMVIKKISINIKDVNFQQRSHQVQIPYYTNEWEIILHYFNKLFNKIWNDQNIRLVGVSFSDIQDVNSVEQQTLLF</sequence>
<dbReference type="InterPro" id="IPR017961">
    <property type="entry name" value="DNA_pol_Y-fam_little_finger"/>
</dbReference>
<dbReference type="InterPro" id="IPR050116">
    <property type="entry name" value="DNA_polymerase-Y"/>
</dbReference>
<dbReference type="Gene3D" id="3.30.1490.100">
    <property type="entry name" value="DNA polymerase, Y-family, little finger domain"/>
    <property type="match status" value="1"/>
</dbReference>
<dbReference type="PANTHER" id="PTHR11076:SF33">
    <property type="entry name" value="DNA POLYMERASE KAPPA"/>
    <property type="match status" value="1"/>
</dbReference>
<protein>
    <submittedName>
        <fullName evidence="3">DNA polymerase IV</fullName>
    </submittedName>
</protein>
<dbReference type="EMBL" id="JAOXHJ010000005">
    <property type="protein sequence ID" value="MCV3754197.1"/>
    <property type="molecule type" value="Genomic_DNA"/>
</dbReference>